<keyword evidence="9 12" id="KW-0472">Membrane</keyword>
<proteinExistence type="inferred from homology"/>
<accession>A0A4R6YAT4</accession>
<dbReference type="Proteomes" id="UP000294480">
    <property type="component" value="Unassembled WGS sequence"/>
</dbReference>
<dbReference type="GO" id="GO:0005886">
    <property type="term" value="C:plasma membrane"/>
    <property type="evidence" value="ECO:0007669"/>
    <property type="project" value="UniProtKB-SubCell"/>
</dbReference>
<comment type="subcellular location">
    <subcellularLocation>
        <location evidence="1">Cell membrane</location>
        <topology evidence="1">Multi-pass membrane protein</topology>
    </subcellularLocation>
</comment>
<comment type="similarity">
    <text evidence="2">Belongs to the CorA metal ion transporter (MIT) (TC 1.A.35) family.</text>
</comment>
<dbReference type="FunFam" id="1.20.58.340:FF:000004">
    <property type="entry name" value="Magnesium transport protein CorA"/>
    <property type="match status" value="1"/>
</dbReference>
<comment type="function">
    <text evidence="11">Mediates influx of magnesium ions. Alternates between open and closed states. Activated by low cytoplasmic Mg(2+) levels. Inactive when cytoplasmic Mg(2+) levels are high.</text>
</comment>
<dbReference type="SUPFAM" id="SSF144083">
    <property type="entry name" value="Magnesium transport protein CorA, transmembrane region"/>
    <property type="match status" value="1"/>
</dbReference>
<keyword evidence="8" id="KW-0406">Ion transport</keyword>
<evidence type="ECO:0000256" key="7">
    <source>
        <dbReference type="ARBA" id="ARBA00022989"/>
    </source>
</evidence>
<dbReference type="Pfam" id="PF01544">
    <property type="entry name" value="CorA"/>
    <property type="match status" value="1"/>
</dbReference>
<dbReference type="AlphaFoldDB" id="A0A4R6YAT4"/>
<evidence type="ECO:0000256" key="9">
    <source>
        <dbReference type="ARBA" id="ARBA00023136"/>
    </source>
</evidence>
<dbReference type="GO" id="GO:0000287">
    <property type="term" value="F:magnesium ion binding"/>
    <property type="evidence" value="ECO:0007669"/>
    <property type="project" value="TreeGrafter"/>
</dbReference>
<comment type="caution">
    <text evidence="13">The sequence shown here is derived from an EMBL/GenBank/DDBJ whole genome shotgun (WGS) entry which is preliminary data.</text>
</comment>
<evidence type="ECO:0000313" key="13">
    <source>
        <dbReference type="EMBL" id="TDR32601.1"/>
    </source>
</evidence>
<dbReference type="PANTHER" id="PTHR46494:SF1">
    <property type="entry name" value="CORA FAMILY METAL ION TRANSPORTER (EUROFUNG)"/>
    <property type="match status" value="1"/>
</dbReference>
<dbReference type="InterPro" id="IPR045861">
    <property type="entry name" value="CorA_cytoplasmic_dom"/>
</dbReference>
<dbReference type="GO" id="GO:0015095">
    <property type="term" value="F:magnesium ion transmembrane transporter activity"/>
    <property type="evidence" value="ECO:0007669"/>
    <property type="project" value="TreeGrafter"/>
</dbReference>
<evidence type="ECO:0000256" key="5">
    <source>
        <dbReference type="ARBA" id="ARBA00022692"/>
    </source>
</evidence>
<keyword evidence="6" id="KW-0460">Magnesium</keyword>
<evidence type="ECO:0000256" key="4">
    <source>
        <dbReference type="ARBA" id="ARBA00022475"/>
    </source>
</evidence>
<dbReference type="InterPro" id="IPR045863">
    <property type="entry name" value="CorA_TM1_TM2"/>
</dbReference>
<evidence type="ECO:0000256" key="8">
    <source>
        <dbReference type="ARBA" id="ARBA00023065"/>
    </source>
</evidence>
<sequence length="371" mass="42348">MDMLTFNAASQHPLRPNGEHITQEFVWIDALREDVAQDSTAWQHYIAAQVGCRIDDFHITDILNTQHPSFFDLTHDYEILTFRKLISQHDGTVTLDPAALTTAPVVFIITKKALITVHEKDSRTFNAVRNRIIQTLDNPNGSRQPVSSLDLMLRIINALVDKYLELRTPLTRRIDLWQTLLLQGNHRFNNWSQLLKERLALHQLDNLCEEQLDALQELRDEYLDKASTSSVHDSLLRRDMMMVRINDLMEHVTRVQNHAARLENALKSAVELHFSANAHQTNENLRFLAILSAIFGPLTLLTGIYGMNFDVIPGLHNPNGFWWMMGGMLAVTCGLLYYFRSRRLVGRGDASIIALLNSSSADKTSQKNIIK</sequence>
<comment type="catalytic activity">
    <reaction evidence="10">
        <text>Mg(2+)(in) = Mg(2+)(out)</text>
        <dbReference type="Rhea" id="RHEA:29827"/>
        <dbReference type="ChEBI" id="CHEBI:18420"/>
    </reaction>
</comment>
<name>A0A4R6YAT4_9BURK</name>
<keyword evidence="7 12" id="KW-1133">Transmembrane helix</keyword>
<evidence type="ECO:0000256" key="3">
    <source>
        <dbReference type="ARBA" id="ARBA00022448"/>
    </source>
</evidence>
<evidence type="ECO:0000256" key="1">
    <source>
        <dbReference type="ARBA" id="ARBA00004651"/>
    </source>
</evidence>
<evidence type="ECO:0000256" key="12">
    <source>
        <dbReference type="SAM" id="Phobius"/>
    </source>
</evidence>
<feature type="transmembrane region" description="Helical" evidence="12">
    <location>
        <begin position="320"/>
        <end position="339"/>
    </location>
</feature>
<keyword evidence="3" id="KW-0813">Transport</keyword>
<dbReference type="GO" id="GO:0015087">
    <property type="term" value="F:cobalt ion transmembrane transporter activity"/>
    <property type="evidence" value="ECO:0007669"/>
    <property type="project" value="TreeGrafter"/>
</dbReference>
<dbReference type="SUPFAM" id="SSF143865">
    <property type="entry name" value="CorA soluble domain-like"/>
    <property type="match status" value="1"/>
</dbReference>
<dbReference type="EMBL" id="SNZE01000003">
    <property type="protein sequence ID" value="TDR32601.1"/>
    <property type="molecule type" value="Genomic_DNA"/>
</dbReference>
<dbReference type="InterPro" id="IPR002523">
    <property type="entry name" value="MgTranspt_CorA/ZnTranspt_ZntB"/>
</dbReference>
<evidence type="ECO:0000256" key="2">
    <source>
        <dbReference type="ARBA" id="ARBA00009765"/>
    </source>
</evidence>
<evidence type="ECO:0000256" key="6">
    <source>
        <dbReference type="ARBA" id="ARBA00022842"/>
    </source>
</evidence>
<organism evidence="13 14">
    <name type="scientific">Hydromonas duriensis</name>
    <dbReference type="NCBI Taxonomy" id="1527608"/>
    <lineage>
        <taxon>Bacteria</taxon>
        <taxon>Pseudomonadati</taxon>
        <taxon>Pseudomonadota</taxon>
        <taxon>Betaproteobacteria</taxon>
        <taxon>Burkholderiales</taxon>
        <taxon>Burkholderiaceae</taxon>
        <taxon>Hydromonas</taxon>
    </lineage>
</organism>
<dbReference type="Gene3D" id="3.30.460.20">
    <property type="entry name" value="CorA soluble domain-like"/>
    <property type="match status" value="1"/>
</dbReference>
<feature type="transmembrane region" description="Helical" evidence="12">
    <location>
        <begin position="287"/>
        <end position="308"/>
    </location>
</feature>
<keyword evidence="14" id="KW-1185">Reference proteome</keyword>
<evidence type="ECO:0000256" key="11">
    <source>
        <dbReference type="ARBA" id="ARBA00045497"/>
    </source>
</evidence>
<dbReference type="PANTHER" id="PTHR46494">
    <property type="entry name" value="CORA FAMILY METAL ION TRANSPORTER (EUROFUNG)"/>
    <property type="match status" value="1"/>
</dbReference>
<dbReference type="OrthoDB" id="9803416at2"/>
<dbReference type="GO" id="GO:0050897">
    <property type="term" value="F:cobalt ion binding"/>
    <property type="evidence" value="ECO:0007669"/>
    <property type="project" value="TreeGrafter"/>
</dbReference>
<reference evidence="13 14" key="1">
    <citation type="submission" date="2019-03" db="EMBL/GenBank/DDBJ databases">
        <title>Genomic Encyclopedia of Type Strains, Phase IV (KMG-IV): sequencing the most valuable type-strain genomes for metagenomic binning, comparative biology and taxonomic classification.</title>
        <authorList>
            <person name="Goeker M."/>
        </authorList>
    </citation>
    <scope>NUCLEOTIDE SEQUENCE [LARGE SCALE GENOMIC DNA]</scope>
    <source>
        <strain evidence="13 14">DSM 102852</strain>
    </source>
</reference>
<gene>
    <name evidence="13" type="ORF">DFR44_103114</name>
</gene>
<keyword evidence="5 12" id="KW-0812">Transmembrane</keyword>
<evidence type="ECO:0000256" key="10">
    <source>
        <dbReference type="ARBA" id="ARBA00034269"/>
    </source>
</evidence>
<dbReference type="Gene3D" id="1.20.58.340">
    <property type="entry name" value="Magnesium transport protein CorA, transmembrane region"/>
    <property type="match status" value="2"/>
</dbReference>
<evidence type="ECO:0000313" key="14">
    <source>
        <dbReference type="Proteomes" id="UP000294480"/>
    </source>
</evidence>
<keyword evidence="4" id="KW-1003">Cell membrane</keyword>
<protein>
    <submittedName>
        <fullName evidence="13">Mg2+ and Co2+ transporter CorA</fullName>
    </submittedName>
</protein>
<dbReference type="CDD" id="cd12822">
    <property type="entry name" value="TmCorA-like"/>
    <property type="match status" value="1"/>
</dbReference>